<sequence length="56" mass="7075">MRKPEKSFYFLFLCFQLWTKEPSHIFIILFRCNNDENIRKRQCKKNRFLSHLFAKY</sequence>
<evidence type="ECO:0000313" key="2">
    <source>
        <dbReference type="WBParaSite" id="PgR039_g089_t09"/>
    </source>
</evidence>
<reference evidence="2 3" key="1">
    <citation type="submission" date="2022-11" db="UniProtKB">
        <authorList>
            <consortium name="WormBaseParasite"/>
        </authorList>
    </citation>
    <scope>IDENTIFICATION</scope>
</reference>
<evidence type="ECO:0000313" key="3">
    <source>
        <dbReference type="WBParaSite" id="PgR039_g089_t10"/>
    </source>
</evidence>
<evidence type="ECO:0000313" key="1">
    <source>
        <dbReference type="Proteomes" id="UP000887569"/>
    </source>
</evidence>
<organism evidence="1 3">
    <name type="scientific">Parascaris univalens</name>
    <name type="common">Nematode worm</name>
    <dbReference type="NCBI Taxonomy" id="6257"/>
    <lineage>
        <taxon>Eukaryota</taxon>
        <taxon>Metazoa</taxon>
        <taxon>Ecdysozoa</taxon>
        <taxon>Nematoda</taxon>
        <taxon>Chromadorea</taxon>
        <taxon>Rhabditida</taxon>
        <taxon>Spirurina</taxon>
        <taxon>Ascaridomorpha</taxon>
        <taxon>Ascaridoidea</taxon>
        <taxon>Ascarididae</taxon>
        <taxon>Parascaris</taxon>
    </lineage>
</organism>
<accession>A0A915BHG5</accession>
<keyword evidence="1" id="KW-1185">Reference proteome</keyword>
<dbReference type="AlphaFoldDB" id="A0A915BHG5"/>
<dbReference type="Proteomes" id="UP000887569">
    <property type="component" value="Unplaced"/>
</dbReference>
<protein>
    <submittedName>
        <fullName evidence="2 3">Extracellular Endonuclease subunit A domain-containing protein</fullName>
    </submittedName>
</protein>
<dbReference type="WBParaSite" id="PgR039_g089_t09">
    <property type="protein sequence ID" value="PgR039_g089_t09"/>
    <property type="gene ID" value="PgR039_g089"/>
</dbReference>
<name>A0A915BHG5_PARUN</name>
<dbReference type="WBParaSite" id="PgR039_g089_t10">
    <property type="protein sequence ID" value="PgR039_g089_t10"/>
    <property type="gene ID" value="PgR039_g089"/>
</dbReference>
<proteinExistence type="predicted"/>